<feature type="region of interest" description="Disordered" evidence="1">
    <location>
        <begin position="181"/>
        <end position="202"/>
    </location>
</feature>
<feature type="signal peptide" evidence="2">
    <location>
        <begin position="1"/>
        <end position="27"/>
    </location>
</feature>
<name>A0AA52H907_9PROT</name>
<sequence>MNKIMKTLKLSFAALISALLLAGASHAQILILDGQRIQNEAEAYKDLLSKTAAMRDQITTLNNYVDQRQGGWINEAKEIESKKAITGQKKYEEDMKALDTKVKTAARNLMILRSRYESILTEANREIDRAIKPITTALLKKYKAQIILYKGTVIRHAAGIDKTTEMIEDLNNSLPAVSISMTRPAANNNAPAADAKKDAEKK</sequence>
<dbReference type="GO" id="GO:0051082">
    <property type="term" value="F:unfolded protein binding"/>
    <property type="evidence" value="ECO:0007669"/>
    <property type="project" value="InterPro"/>
</dbReference>
<keyword evidence="4" id="KW-1185">Reference proteome</keyword>
<gene>
    <name evidence="3" type="ORF">QGN29_12545</name>
</gene>
<reference evidence="3" key="1">
    <citation type="submission" date="2023-04" db="EMBL/GenBank/DDBJ databases">
        <title>Complete genome sequence of Temperatibacter marinus.</title>
        <authorList>
            <person name="Rong J.-C."/>
            <person name="Yi M.-L."/>
            <person name="Zhao Q."/>
        </authorList>
    </citation>
    <scope>NUCLEOTIDE SEQUENCE</scope>
    <source>
        <strain evidence="3">NBRC 110045</strain>
    </source>
</reference>
<dbReference type="Gene3D" id="3.30.910.20">
    <property type="entry name" value="Skp domain"/>
    <property type="match status" value="1"/>
</dbReference>
<protein>
    <recommendedName>
        <fullName evidence="5">OmpH family outer membrane protein</fullName>
    </recommendedName>
</protein>
<dbReference type="EMBL" id="CP123872">
    <property type="protein sequence ID" value="WND02379.1"/>
    <property type="molecule type" value="Genomic_DNA"/>
</dbReference>
<evidence type="ECO:0000256" key="1">
    <source>
        <dbReference type="SAM" id="MobiDB-lite"/>
    </source>
</evidence>
<dbReference type="KEGG" id="tmk:QGN29_12545"/>
<dbReference type="Proteomes" id="UP001268683">
    <property type="component" value="Chromosome"/>
</dbReference>
<proteinExistence type="predicted"/>
<dbReference type="AlphaFoldDB" id="A0AA52H907"/>
<dbReference type="InterPro" id="IPR005632">
    <property type="entry name" value="Chaperone_Skp"/>
</dbReference>
<evidence type="ECO:0000313" key="3">
    <source>
        <dbReference type="EMBL" id="WND02379.1"/>
    </source>
</evidence>
<evidence type="ECO:0008006" key="5">
    <source>
        <dbReference type="Google" id="ProtNLM"/>
    </source>
</evidence>
<organism evidence="3 4">
    <name type="scientific">Temperatibacter marinus</name>
    <dbReference type="NCBI Taxonomy" id="1456591"/>
    <lineage>
        <taxon>Bacteria</taxon>
        <taxon>Pseudomonadati</taxon>
        <taxon>Pseudomonadota</taxon>
        <taxon>Alphaproteobacteria</taxon>
        <taxon>Kordiimonadales</taxon>
        <taxon>Temperatibacteraceae</taxon>
        <taxon>Temperatibacter</taxon>
    </lineage>
</organism>
<dbReference type="SUPFAM" id="SSF111384">
    <property type="entry name" value="OmpH-like"/>
    <property type="match status" value="1"/>
</dbReference>
<dbReference type="InterPro" id="IPR024930">
    <property type="entry name" value="Skp_dom_sf"/>
</dbReference>
<evidence type="ECO:0000256" key="2">
    <source>
        <dbReference type="SAM" id="SignalP"/>
    </source>
</evidence>
<dbReference type="RefSeq" id="WP_310798215.1">
    <property type="nucleotide sequence ID" value="NZ_CP123872.1"/>
</dbReference>
<keyword evidence="2" id="KW-0732">Signal</keyword>
<evidence type="ECO:0000313" key="4">
    <source>
        <dbReference type="Proteomes" id="UP001268683"/>
    </source>
</evidence>
<dbReference type="SMART" id="SM00935">
    <property type="entry name" value="OmpH"/>
    <property type="match status" value="1"/>
</dbReference>
<feature type="compositionally biased region" description="Low complexity" evidence="1">
    <location>
        <begin position="184"/>
        <end position="193"/>
    </location>
</feature>
<feature type="chain" id="PRO_5041382428" description="OmpH family outer membrane protein" evidence="2">
    <location>
        <begin position="28"/>
        <end position="202"/>
    </location>
</feature>
<accession>A0AA52H907</accession>